<protein>
    <recommendedName>
        <fullName evidence="1">LUD domain-containing protein</fullName>
    </recommendedName>
</protein>
<comment type="caution">
    <text evidence="2">The sequence shown here is derived from an EMBL/GenBank/DDBJ whole genome shotgun (WGS) entry which is preliminary data.</text>
</comment>
<accession>A0ABT3T506</accession>
<dbReference type="InterPro" id="IPR037171">
    <property type="entry name" value="NagB/RpiA_transferase-like"/>
</dbReference>
<evidence type="ECO:0000313" key="3">
    <source>
        <dbReference type="Proteomes" id="UP001143304"/>
    </source>
</evidence>
<evidence type="ECO:0000259" key="1">
    <source>
        <dbReference type="Pfam" id="PF02589"/>
    </source>
</evidence>
<organism evidence="2 3">
    <name type="scientific">Candidatus Marimicrobium litorale</name>
    <dbReference type="NCBI Taxonomy" id="2518991"/>
    <lineage>
        <taxon>Bacteria</taxon>
        <taxon>Pseudomonadati</taxon>
        <taxon>Pseudomonadota</taxon>
        <taxon>Gammaproteobacteria</taxon>
        <taxon>Cellvibrionales</taxon>
        <taxon>Halieaceae</taxon>
        <taxon>Marimicrobium</taxon>
    </lineage>
</organism>
<gene>
    <name evidence="2" type="ORF">EYC82_05950</name>
</gene>
<dbReference type="InterPro" id="IPR024185">
    <property type="entry name" value="FTHF_cligase-like_sf"/>
</dbReference>
<feature type="domain" description="LUD" evidence="1">
    <location>
        <begin position="118"/>
        <end position="215"/>
    </location>
</feature>
<sequence length="233" mass="25076">MSNSSRAELFDKLRETASGQSAGRIELERNAMGSGNAPFVSAEKPSLTYLQNVLANRGSITCVANRNEAVQAVGNYLYGHFRSHRLVAGNDPRLAAMPWRDAGVLPRFGSLEGGEPAALSYAKLGIVETGAVVTYTGKGNPCANHLLPEHHLVLVDVNDLVLNLEQAWEMINGDLAKDGRPRGINMIAGPSSTADIEGQLVYGAHGPRRWHVILLGEVPEETRELAESNVPTD</sequence>
<keyword evidence="3" id="KW-1185">Reference proteome</keyword>
<evidence type="ECO:0000313" key="2">
    <source>
        <dbReference type="EMBL" id="MCX2976891.1"/>
    </source>
</evidence>
<proteinExistence type="predicted"/>
<dbReference type="PANTHER" id="PTHR43682:SF1">
    <property type="entry name" value="LACTATE UTILIZATION PROTEIN C"/>
    <property type="match status" value="1"/>
</dbReference>
<name>A0ABT3T506_9GAMM</name>
<dbReference type="RefSeq" id="WP_279248632.1">
    <property type="nucleotide sequence ID" value="NZ_SHNO01000001.1"/>
</dbReference>
<dbReference type="InterPro" id="IPR003741">
    <property type="entry name" value="LUD_dom"/>
</dbReference>
<dbReference type="Pfam" id="PF02589">
    <property type="entry name" value="LUD_dom"/>
    <property type="match status" value="1"/>
</dbReference>
<reference evidence="2" key="1">
    <citation type="submission" date="2019-02" db="EMBL/GenBank/DDBJ databases">
        <authorList>
            <person name="Li S.-H."/>
        </authorList>
    </citation>
    <scope>NUCLEOTIDE SEQUENCE</scope>
    <source>
        <strain evidence="2">IMCC11814</strain>
    </source>
</reference>
<dbReference type="Gene3D" id="3.40.50.10420">
    <property type="entry name" value="NagB/RpiA/CoA transferase-like"/>
    <property type="match status" value="1"/>
</dbReference>
<dbReference type="Proteomes" id="UP001143304">
    <property type="component" value="Unassembled WGS sequence"/>
</dbReference>
<dbReference type="EMBL" id="SHNO01000001">
    <property type="protein sequence ID" value="MCX2976891.1"/>
    <property type="molecule type" value="Genomic_DNA"/>
</dbReference>
<dbReference type="PANTHER" id="PTHR43682">
    <property type="entry name" value="LACTATE UTILIZATION PROTEIN C"/>
    <property type="match status" value="1"/>
</dbReference>
<dbReference type="SUPFAM" id="SSF100950">
    <property type="entry name" value="NagB/RpiA/CoA transferase-like"/>
    <property type="match status" value="1"/>
</dbReference>